<sequence length="1395" mass="155135">MDGNPATTTSQDNINPSKDQDQCIIDQKQQSIIEEVKQEQIPPPVIKPVVVDPNEEFINQMKKLSQAQLLEEVILMKEKQDVQLANRKRLEGDIDELHKIIHYWKKEYEEATNTSQRSLSVKQKLLLIKDYVREFTRFQFQAKYSTSLKSLQTEIDRLKNSSLMNNSSTDASLQSLNTTINGEAEFTISKLVAKPADQNKPSEDSNGEFQIKKRSRKLNMNEFQQFDKVNTSNTTSTNNLQVTKIEEETKTVKEIKKDYKSVEVQTDSLKVEINNVKIIESPDKKQGLSSDVPPPPINNQQSLRVPPPPGGNMPPPPGINSNAQQNQVPPPPNTQQNSFRPPPPPPGLNQGMPPPPGGNQLNNPINQINIRQPPPSGQNVPPPPGQSNMQAQIRPPPMMNGMPPPPGMNQLPPPGGPPPPPNGMNIPPPGGLPPPPGSFRPPPPPGSMPPPPGGMPPPPGGMPPPPGGMPPPPGGFPPPPPGGMPPPPGMFRPPPPGGMPPPPGGMPPPPGGMPPPPGGMPPPPGFGGLPPGPGMRPPGPNPQAQQTNEVTIKPPPSGYVPKRLHWRLMPKVRMNKTFFAKTFNPLKYKTDIDYELLKDAFCKREEDIKQEEEDKKKLQNKTSKVLYVLDQKRVSDIGIQLSSYPMSIKETVSALLSLDDQILDADKIQKLQRISPNNEEAEKLLQYKGGLSELSNIEQFLIQLLQVPSLNERLECMLFKNKFDFDFNENNKNLSTLNSAMKGIRDNEKLKEIFALILKTGNYLNYGTKTGRALGFQMELLSQLSNIKSIGKTKMSLLEYLIHSIRKSDPNLLTFTNELVTCEIASKIELSILSNKVMDFERGIEKIKKEIQKTEDQLNQFRDDQKVFDTMETPLSEDKLTERDALNKKILEYEKFYRIFTEFLKEAEVKFMESDTRVKQIQKDIAEMIVLFGEDESTKSTEFFALFFNFARDFCNCYKNVLLSEKVKQEQEAKKLMQLQSAEKGGGSQHRRFGSQVKMPLSARNSSSMLALKKSNTLFPMSRDNSIDGQSTDGGGIRFPMSRDGSTENLKLGLDKKLVPIEGKKNLFEKPPILKPPTLHKSDSQPNLGQSQQLLKSARNVIPNKLPPSKKLLNATPTKTIEVTLEDIRNHGSRDSIGELETPRLGQKVPVLNNLKEPKAKKINLKEEEEKIAKDLLNFGMSTGIKEAVVQQTNDGFQIYKKAKKLVNYNQDSGPTANQPGDLDKKAQILQNNNISSKQINNIFSQNKGKANIFSNSSQNVNIINNNNKNTVNSGQTTIFDGEFNIGKINKARKIQNPYEEESKDNSVILNSSDTMNNQSTDGTQRKRANSRNIFGGKKGADANKLEMMNQAAGINNVAANANGNPTTSKHKKKESKDDEMFHNIAFEGGFIKLL</sequence>
<feature type="compositionally biased region" description="Low complexity" evidence="2">
    <location>
        <begin position="358"/>
        <end position="371"/>
    </location>
</feature>
<evidence type="ECO:0000313" key="4">
    <source>
        <dbReference type="EMBL" id="CDW73415.1"/>
    </source>
</evidence>
<dbReference type="InterPro" id="IPR015425">
    <property type="entry name" value="FH2_Formin"/>
</dbReference>
<feature type="region of interest" description="Disordered" evidence="2">
    <location>
        <begin position="1021"/>
        <end position="1048"/>
    </location>
</feature>
<dbReference type="GO" id="GO:0008017">
    <property type="term" value="F:microtubule binding"/>
    <property type="evidence" value="ECO:0007669"/>
    <property type="project" value="InterPro"/>
</dbReference>
<feature type="region of interest" description="Disordered" evidence="2">
    <location>
        <begin position="282"/>
        <end position="562"/>
    </location>
</feature>
<feature type="compositionally biased region" description="Pro residues" evidence="2">
    <location>
        <begin position="340"/>
        <end position="357"/>
    </location>
</feature>
<dbReference type="OrthoDB" id="1668162at2759"/>
<keyword evidence="1" id="KW-0175">Coiled coil</keyword>
<feature type="region of interest" description="Disordered" evidence="2">
    <location>
        <begin position="195"/>
        <end position="214"/>
    </location>
</feature>
<evidence type="ECO:0000313" key="5">
    <source>
        <dbReference type="Proteomes" id="UP000039865"/>
    </source>
</evidence>
<dbReference type="InterPro" id="IPR051425">
    <property type="entry name" value="Formin_Homology"/>
</dbReference>
<dbReference type="SMART" id="SM00498">
    <property type="entry name" value="FH2"/>
    <property type="match status" value="1"/>
</dbReference>
<accession>A0A077ZVY4</accession>
<feature type="compositionally biased region" description="Polar residues" evidence="2">
    <location>
        <begin position="1"/>
        <end position="16"/>
    </location>
</feature>
<dbReference type="EMBL" id="CCKQ01002323">
    <property type="protein sequence ID" value="CDW73415.1"/>
    <property type="molecule type" value="Genomic_DNA"/>
</dbReference>
<dbReference type="InterPro" id="IPR001265">
    <property type="entry name" value="Formin_Cappuccino_subfam"/>
</dbReference>
<dbReference type="SUPFAM" id="SSF101447">
    <property type="entry name" value="Formin homology 2 domain (FH2 domain)"/>
    <property type="match status" value="1"/>
</dbReference>
<feature type="region of interest" description="Disordered" evidence="2">
    <location>
        <begin position="1358"/>
        <end position="1379"/>
    </location>
</feature>
<dbReference type="PANTHER" id="PTHR45725:SF1">
    <property type="entry name" value="DISHEVELLED ASSOCIATED ACTIVATOR OF MORPHOGENESIS, ISOFORM D"/>
    <property type="match status" value="1"/>
</dbReference>
<evidence type="ECO:0000256" key="2">
    <source>
        <dbReference type="SAM" id="MobiDB-lite"/>
    </source>
</evidence>
<dbReference type="Proteomes" id="UP000039865">
    <property type="component" value="Unassembled WGS sequence"/>
</dbReference>
<feature type="domain" description="FH2" evidence="3">
    <location>
        <begin position="551"/>
        <end position="980"/>
    </location>
</feature>
<feature type="region of interest" description="Disordered" evidence="2">
    <location>
        <begin position="1298"/>
        <end position="1339"/>
    </location>
</feature>
<feature type="compositionally biased region" description="Polar residues" evidence="2">
    <location>
        <begin position="1021"/>
        <end position="1031"/>
    </location>
</feature>
<gene>
    <name evidence="4" type="primary">Contig13045.g13909</name>
    <name evidence="4" type="ORF">STYLEM_2392</name>
</gene>
<dbReference type="InParanoid" id="A0A077ZVY4"/>
<dbReference type="GO" id="GO:0005884">
    <property type="term" value="C:actin filament"/>
    <property type="evidence" value="ECO:0007669"/>
    <property type="project" value="InterPro"/>
</dbReference>
<dbReference type="PROSITE" id="PS51444">
    <property type="entry name" value="FH2"/>
    <property type="match status" value="1"/>
</dbReference>
<name>A0A077ZVY4_STYLE</name>
<dbReference type="GO" id="GO:0045010">
    <property type="term" value="P:actin nucleation"/>
    <property type="evidence" value="ECO:0007669"/>
    <property type="project" value="InterPro"/>
</dbReference>
<evidence type="ECO:0000259" key="3">
    <source>
        <dbReference type="PROSITE" id="PS51444"/>
    </source>
</evidence>
<feature type="coiled-coil region" evidence="1">
    <location>
        <begin position="837"/>
        <end position="864"/>
    </location>
</feature>
<feature type="compositionally biased region" description="Pro residues" evidence="2">
    <location>
        <begin position="372"/>
        <end position="385"/>
    </location>
</feature>
<evidence type="ECO:0000256" key="1">
    <source>
        <dbReference type="SAM" id="Coils"/>
    </source>
</evidence>
<dbReference type="Pfam" id="PF02181">
    <property type="entry name" value="FH2"/>
    <property type="match status" value="1"/>
</dbReference>
<feature type="compositionally biased region" description="Low complexity" evidence="2">
    <location>
        <begin position="1358"/>
        <end position="1368"/>
    </location>
</feature>
<dbReference type="PANTHER" id="PTHR45725">
    <property type="entry name" value="FORMIN HOMOLOGY 2 FAMILY MEMBER"/>
    <property type="match status" value="1"/>
</dbReference>
<feature type="compositionally biased region" description="Polar residues" evidence="2">
    <location>
        <begin position="1306"/>
        <end position="1323"/>
    </location>
</feature>
<feature type="compositionally biased region" description="Pro residues" evidence="2">
    <location>
        <begin position="305"/>
        <end position="318"/>
    </location>
</feature>
<feature type="compositionally biased region" description="Pro residues" evidence="2">
    <location>
        <begin position="394"/>
        <end position="541"/>
    </location>
</feature>
<keyword evidence="5" id="KW-1185">Reference proteome</keyword>
<dbReference type="PRINTS" id="PR00828">
    <property type="entry name" value="FORMIN"/>
</dbReference>
<organism evidence="4 5">
    <name type="scientific">Stylonychia lemnae</name>
    <name type="common">Ciliate</name>
    <dbReference type="NCBI Taxonomy" id="5949"/>
    <lineage>
        <taxon>Eukaryota</taxon>
        <taxon>Sar</taxon>
        <taxon>Alveolata</taxon>
        <taxon>Ciliophora</taxon>
        <taxon>Intramacronucleata</taxon>
        <taxon>Spirotrichea</taxon>
        <taxon>Stichotrichia</taxon>
        <taxon>Sporadotrichida</taxon>
        <taxon>Oxytrichidae</taxon>
        <taxon>Stylonychinae</taxon>
        <taxon>Stylonychia</taxon>
    </lineage>
</organism>
<proteinExistence type="predicted"/>
<feature type="region of interest" description="Disordered" evidence="2">
    <location>
        <begin position="1"/>
        <end position="22"/>
    </location>
</feature>
<protein>
    <submittedName>
        <fullName evidence="4">Formin-like protein 20-like</fullName>
    </submittedName>
</protein>
<reference evidence="4 5" key="1">
    <citation type="submission" date="2014-06" db="EMBL/GenBank/DDBJ databases">
        <authorList>
            <person name="Swart Estienne"/>
        </authorList>
    </citation>
    <scope>NUCLEOTIDE SEQUENCE [LARGE SCALE GENOMIC DNA]</scope>
    <source>
        <strain evidence="4 5">130c</strain>
    </source>
</reference>
<feature type="region of interest" description="Disordered" evidence="2">
    <location>
        <begin position="1069"/>
        <end position="1090"/>
    </location>
</feature>
<dbReference type="Gene3D" id="1.20.58.2220">
    <property type="entry name" value="Formin, FH2 domain"/>
    <property type="match status" value="1"/>
</dbReference>
<dbReference type="InterPro" id="IPR042201">
    <property type="entry name" value="FH2_Formin_sf"/>
</dbReference>